<feature type="chain" id="PRO_5023004518" evidence="2">
    <location>
        <begin position="21"/>
        <end position="383"/>
    </location>
</feature>
<dbReference type="InterPro" id="IPR003760">
    <property type="entry name" value="PnrA-like"/>
</dbReference>
<gene>
    <name evidence="4" type="ORF">PPN31114_01041</name>
</gene>
<keyword evidence="1 2" id="KW-0732">Signal</keyword>
<feature type="signal peptide" evidence="2">
    <location>
        <begin position="1"/>
        <end position="20"/>
    </location>
</feature>
<dbReference type="EMBL" id="CABPSK010000001">
    <property type="protein sequence ID" value="VVD79257.1"/>
    <property type="molecule type" value="Genomic_DNA"/>
</dbReference>
<organism evidence="4 5">
    <name type="scientific">Pandoraea pneumonica</name>
    <dbReference type="NCBI Taxonomy" id="2508299"/>
    <lineage>
        <taxon>Bacteria</taxon>
        <taxon>Pseudomonadati</taxon>
        <taxon>Pseudomonadota</taxon>
        <taxon>Betaproteobacteria</taxon>
        <taxon>Burkholderiales</taxon>
        <taxon>Burkholderiaceae</taxon>
        <taxon>Pandoraea</taxon>
    </lineage>
</organism>
<reference evidence="4 5" key="1">
    <citation type="submission" date="2019-08" db="EMBL/GenBank/DDBJ databases">
        <authorList>
            <person name="Peeters C."/>
        </authorList>
    </citation>
    <scope>NUCLEOTIDE SEQUENCE [LARGE SCALE GENOMIC DNA]</scope>
    <source>
        <strain evidence="4 5">LMG 31114</strain>
    </source>
</reference>
<evidence type="ECO:0000313" key="4">
    <source>
        <dbReference type="EMBL" id="VVD79257.1"/>
    </source>
</evidence>
<dbReference type="Proteomes" id="UP000366945">
    <property type="component" value="Unassembled WGS sequence"/>
</dbReference>
<dbReference type="Pfam" id="PF02608">
    <property type="entry name" value="Bmp"/>
    <property type="match status" value="1"/>
</dbReference>
<evidence type="ECO:0000256" key="2">
    <source>
        <dbReference type="SAM" id="SignalP"/>
    </source>
</evidence>
<dbReference type="PANTHER" id="PTHR43208">
    <property type="entry name" value="ABC TRANSPORTER SUBSTRATE-BINDING PROTEIN"/>
    <property type="match status" value="1"/>
</dbReference>
<keyword evidence="5" id="KW-1185">Reference proteome</keyword>
<dbReference type="SUPFAM" id="SSF53822">
    <property type="entry name" value="Periplasmic binding protein-like I"/>
    <property type="match status" value="1"/>
</dbReference>
<evidence type="ECO:0000313" key="5">
    <source>
        <dbReference type="Proteomes" id="UP000366945"/>
    </source>
</evidence>
<dbReference type="AlphaFoldDB" id="A0A5E4SUC1"/>
<dbReference type="InterPro" id="IPR052910">
    <property type="entry name" value="ABC-Purine-Binding"/>
</dbReference>
<dbReference type="RefSeq" id="WP_150678374.1">
    <property type="nucleotide sequence ID" value="NZ_CABPSK010000001.1"/>
</dbReference>
<dbReference type="PANTHER" id="PTHR43208:SF1">
    <property type="entry name" value="ABC TRANSPORTER SUBSTRATE-BINDING PROTEIN"/>
    <property type="match status" value="1"/>
</dbReference>
<dbReference type="OrthoDB" id="9769871at2"/>
<dbReference type="GeneID" id="300403097"/>
<proteinExistence type="predicted"/>
<feature type="domain" description="ABC transporter substrate-binding protein PnrA-like" evidence="3">
    <location>
        <begin position="53"/>
        <end position="331"/>
    </location>
</feature>
<evidence type="ECO:0000259" key="3">
    <source>
        <dbReference type="Pfam" id="PF02608"/>
    </source>
</evidence>
<dbReference type="CDD" id="cd19963">
    <property type="entry name" value="PBP1_BMP-like"/>
    <property type="match status" value="1"/>
</dbReference>
<dbReference type="PROSITE" id="PS51257">
    <property type="entry name" value="PROKAR_LIPOPROTEIN"/>
    <property type="match status" value="1"/>
</dbReference>
<dbReference type="InterPro" id="IPR028082">
    <property type="entry name" value="Peripla_BP_I"/>
</dbReference>
<sequence>MRRKVLITMASLAAAMLVSACGKQENNTASAPAAASDASAASAAPAGKGPLGVAFVYIGNPGDAGWTFAHEQGAKAVEAKYGDKVTVTRVENVPEGADSERVFRDLASKGNKLIFGTSFGYMDSMVKTAADFPDVTFEHATGFKTAPNLGTYDVRTYEGAHLAGVVGGRVTKTNVIGYVASVPIPEVIRNIDAFTIAAREANPKVKVKVVWINSWFDPGKERQAAESLVGQGADVLMQNVDSAVVMQVAEEKKIHAFGWDSDMSKFGPNAHLASAAIDWSKYYIRTVDEVMQGSWKNTPVWGGIKEDEINLVAINDKAVPEAVRKAVTERHDAIRDGKYDPFTGPLKGQDGKEIVPAGKTLNDDEKHQINWFVEGVEGTLPKQ</sequence>
<name>A0A5E4SUC1_9BURK</name>
<dbReference type="GO" id="GO:0005886">
    <property type="term" value="C:plasma membrane"/>
    <property type="evidence" value="ECO:0007669"/>
    <property type="project" value="InterPro"/>
</dbReference>
<protein>
    <submittedName>
        <fullName evidence="4">BMP family ABC transporter substrate-binding protein</fullName>
    </submittedName>
</protein>
<accession>A0A5E4SUC1</accession>
<evidence type="ECO:0000256" key="1">
    <source>
        <dbReference type="ARBA" id="ARBA00022729"/>
    </source>
</evidence>
<dbReference type="Gene3D" id="3.40.50.2300">
    <property type="match status" value="2"/>
</dbReference>